<name>A0ABS4JTU4_9FIRM</name>
<protein>
    <recommendedName>
        <fullName evidence="4">Mannosyl-glycoprotein endo-beta-N-acetylglucosamidase-like domain-containing protein</fullName>
    </recommendedName>
</protein>
<dbReference type="Gene3D" id="3.30.457.10">
    <property type="entry name" value="Copper amine oxidase-like, N-terminal domain"/>
    <property type="match status" value="1"/>
</dbReference>
<comment type="caution">
    <text evidence="5">The sequence shown here is derived from an EMBL/GenBank/DDBJ whole genome shotgun (WGS) entry which is preliminary data.</text>
</comment>
<dbReference type="EMBL" id="JAGGLG010000008">
    <property type="protein sequence ID" value="MBP2017869.1"/>
    <property type="molecule type" value="Genomic_DNA"/>
</dbReference>
<accession>A0ABS4JTU4</accession>
<dbReference type="Pfam" id="PF07833">
    <property type="entry name" value="Cu_amine_oxidN1"/>
    <property type="match status" value="1"/>
</dbReference>
<dbReference type="Proteomes" id="UP001519289">
    <property type="component" value="Unassembled WGS sequence"/>
</dbReference>
<gene>
    <name evidence="5" type="ORF">J2Z79_001255</name>
</gene>
<dbReference type="PRINTS" id="PR01002">
    <property type="entry name" value="FLGFLGJ"/>
</dbReference>
<keyword evidence="1" id="KW-0378">Hydrolase</keyword>
<dbReference type="InterPro" id="IPR051056">
    <property type="entry name" value="Glycosyl_Hydrolase_73"/>
</dbReference>
<dbReference type="InterPro" id="IPR002901">
    <property type="entry name" value="MGlyc_endo_b_GlcNAc-like_dom"/>
</dbReference>
<dbReference type="SMART" id="SM00047">
    <property type="entry name" value="LYZ2"/>
    <property type="match status" value="1"/>
</dbReference>
<feature type="signal peptide" evidence="3">
    <location>
        <begin position="1"/>
        <end position="27"/>
    </location>
</feature>
<feature type="compositionally biased region" description="Pro residues" evidence="2">
    <location>
        <begin position="155"/>
        <end position="169"/>
    </location>
</feature>
<feature type="region of interest" description="Disordered" evidence="2">
    <location>
        <begin position="146"/>
        <end position="171"/>
    </location>
</feature>
<feature type="domain" description="Mannosyl-glycoprotein endo-beta-N-acetylglucosamidase-like" evidence="4">
    <location>
        <begin position="546"/>
        <end position="692"/>
    </location>
</feature>
<evidence type="ECO:0000259" key="4">
    <source>
        <dbReference type="SMART" id="SM00047"/>
    </source>
</evidence>
<dbReference type="InterPro" id="IPR012854">
    <property type="entry name" value="Cu_amine_oxidase-like_N"/>
</dbReference>
<keyword evidence="6" id="KW-1185">Reference proteome</keyword>
<sequence length="696" mass="74812">MRTRDWLAAAVGLAVLTSLVPAPVTLAAAPVQVTLNGQPLALDPGAFIQDGRTLAPVRPIAEALGTEPIWNETDRTVVVTDGDRYLRLQIGNRLACVAPECAVTQLLDVPATIVAGRTFIPVRALAEAMGLGIEWDEATRTVRLSTEPGTEVPGTPDPGTPGTPGPGIPASPVTLEGVTQGQVITGPTALRAVGLDGTYAFFYLVDPVTRKGRVIAAGADVGAAYTYTPDPTLAGPREIIAAVRRSDGTLVYSAPVSVTVRPDTRIQLTGLTPGGTFTDPATIGHTINFVATHVVYQMIDTATGSVTHLATLGPGESFTWYPPTTANGAKAFQVVAYDRDGNAYHSDPVPVLVNTGYRTAFSSVSEGERVTGRARTLSVSANYPIQSVRFILDGRVLATENNYWWTYGPSDNGSHTLTVEVTDDRGVVHTVGPIRFEIDTEPGLWLYGVGPGQVITGEVQLMAMPNVPADTIKFYAEQDGVITLISEAKPGQYVAWTPPRSGGLKIYANAWLNGQWVVATAPFYVTAYMEPTYGPRPIVEKSRFKDFAAEMAVRSYRDTGMSAALQVAQAILETGWGQYIPVDKYTGQMSNNLFGIKGTGSAGSIVSTTWEVYNGQSYTVDARFRAYYSPAESWQDHKDLLLTASWYDVFRAVMSDPVLGAWGLRKGGYATDPNYPVKLINIMKENDLFALDEIQF</sequence>
<dbReference type="SUPFAM" id="SSF55383">
    <property type="entry name" value="Copper amine oxidase, domain N"/>
    <property type="match status" value="1"/>
</dbReference>
<evidence type="ECO:0000313" key="5">
    <source>
        <dbReference type="EMBL" id="MBP2017869.1"/>
    </source>
</evidence>
<dbReference type="Gene3D" id="2.60.40.10">
    <property type="entry name" value="Immunoglobulins"/>
    <property type="match status" value="1"/>
</dbReference>
<dbReference type="Gene3D" id="4.10.80.30">
    <property type="entry name" value="DNA polymerase, domain 6"/>
    <property type="match status" value="1"/>
</dbReference>
<dbReference type="PANTHER" id="PTHR33308">
    <property type="entry name" value="PEPTIDOGLYCAN HYDROLASE FLGJ"/>
    <property type="match status" value="1"/>
</dbReference>
<dbReference type="InterPro" id="IPR013783">
    <property type="entry name" value="Ig-like_fold"/>
</dbReference>
<evidence type="ECO:0000256" key="2">
    <source>
        <dbReference type="SAM" id="MobiDB-lite"/>
    </source>
</evidence>
<dbReference type="PANTHER" id="PTHR33308:SF9">
    <property type="entry name" value="PEPTIDOGLYCAN HYDROLASE FLGJ"/>
    <property type="match status" value="1"/>
</dbReference>
<reference evidence="5 6" key="1">
    <citation type="submission" date="2021-03" db="EMBL/GenBank/DDBJ databases">
        <title>Genomic Encyclopedia of Type Strains, Phase IV (KMG-IV): sequencing the most valuable type-strain genomes for metagenomic binning, comparative biology and taxonomic classification.</title>
        <authorList>
            <person name="Goeker M."/>
        </authorList>
    </citation>
    <scope>NUCLEOTIDE SEQUENCE [LARGE SCALE GENOMIC DNA]</scope>
    <source>
        <strain evidence="5 6">DSM 27138</strain>
    </source>
</reference>
<evidence type="ECO:0000256" key="3">
    <source>
        <dbReference type="SAM" id="SignalP"/>
    </source>
</evidence>
<evidence type="ECO:0000313" key="6">
    <source>
        <dbReference type="Proteomes" id="UP001519289"/>
    </source>
</evidence>
<keyword evidence="3" id="KW-0732">Signal</keyword>
<dbReference type="Gene3D" id="1.10.530.10">
    <property type="match status" value="1"/>
</dbReference>
<feature type="chain" id="PRO_5046936955" description="Mannosyl-glycoprotein endo-beta-N-acetylglucosamidase-like domain-containing protein" evidence="3">
    <location>
        <begin position="28"/>
        <end position="696"/>
    </location>
</feature>
<evidence type="ECO:0000256" key="1">
    <source>
        <dbReference type="ARBA" id="ARBA00022801"/>
    </source>
</evidence>
<organism evidence="5 6">
    <name type="scientific">Symbiobacterium terraclitae</name>
    <dbReference type="NCBI Taxonomy" id="557451"/>
    <lineage>
        <taxon>Bacteria</taxon>
        <taxon>Bacillati</taxon>
        <taxon>Bacillota</taxon>
        <taxon>Clostridia</taxon>
        <taxon>Eubacteriales</taxon>
        <taxon>Symbiobacteriaceae</taxon>
        <taxon>Symbiobacterium</taxon>
    </lineage>
</organism>
<proteinExistence type="predicted"/>
<dbReference type="InterPro" id="IPR036582">
    <property type="entry name" value="Mao_N_sf"/>
</dbReference>
<dbReference type="Pfam" id="PF01832">
    <property type="entry name" value="Glucosaminidase"/>
    <property type="match status" value="1"/>
</dbReference>
<dbReference type="RefSeq" id="WP_209466013.1">
    <property type="nucleotide sequence ID" value="NZ_JAGGLG010000008.1"/>
</dbReference>